<dbReference type="Gene3D" id="3.10.450.10">
    <property type="match status" value="1"/>
</dbReference>
<proteinExistence type="predicted"/>
<dbReference type="Proteomes" id="UP001497516">
    <property type="component" value="Chromosome 3"/>
</dbReference>
<organism evidence="1 2">
    <name type="scientific">Linum trigynum</name>
    <dbReference type="NCBI Taxonomy" id="586398"/>
    <lineage>
        <taxon>Eukaryota</taxon>
        <taxon>Viridiplantae</taxon>
        <taxon>Streptophyta</taxon>
        <taxon>Embryophyta</taxon>
        <taxon>Tracheophyta</taxon>
        <taxon>Spermatophyta</taxon>
        <taxon>Magnoliopsida</taxon>
        <taxon>eudicotyledons</taxon>
        <taxon>Gunneridae</taxon>
        <taxon>Pentapetalae</taxon>
        <taxon>rosids</taxon>
        <taxon>fabids</taxon>
        <taxon>Malpighiales</taxon>
        <taxon>Linaceae</taxon>
        <taxon>Linum</taxon>
    </lineage>
</organism>
<reference evidence="1 2" key="1">
    <citation type="submission" date="2024-04" db="EMBL/GenBank/DDBJ databases">
        <authorList>
            <person name="Fracassetti M."/>
        </authorList>
    </citation>
    <scope>NUCLEOTIDE SEQUENCE [LARGE SCALE GENOMIC DNA]</scope>
</reference>
<dbReference type="EMBL" id="OZ034816">
    <property type="protein sequence ID" value="CAL1376519.1"/>
    <property type="molecule type" value="Genomic_DNA"/>
</dbReference>
<sequence>MDSFGDDEFPKLTYYEGTYCDSCRKMAKTEMKEEYDDDDYVFEDDDFGGDNTLKLRMIHYRRNVAVNGPFYADCPPSYPSVGLLPHSRYHFKNEPDFEETVEDCADFAIEKYNEKMGTEMELREIENVSCEGFARRRLYMILRCCNVGSSGDGSPDDDGKQKRSSEVSDGTVDKTYRVVVSCCWWRKLYKEVLVFKDSDGKNLLVPNRSFDERTKTENRRPPPIER</sequence>
<evidence type="ECO:0000313" key="2">
    <source>
        <dbReference type="Proteomes" id="UP001497516"/>
    </source>
</evidence>
<dbReference type="AlphaFoldDB" id="A0AAV2DSK2"/>
<gene>
    <name evidence="1" type="ORF">LTRI10_LOCUS18245</name>
</gene>
<protein>
    <submittedName>
        <fullName evidence="1">Uncharacterized protein</fullName>
    </submittedName>
</protein>
<keyword evidence="2" id="KW-1185">Reference proteome</keyword>
<name>A0AAV2DSK2_9ROSI</name>
<accession>A0AAV2DSK2</accession>
<evidence type="ECO:0000313" key="1">
    <source>
        <dbReference type="EMBL" id="CAL1376519.1"/>
    </source>
</evidence>